<evidence type="ECO:0000313" key="14">
    <source>
        <dbReference type="Proteomes" id="UP000238196"/>
    </source>
</evidence>
<keyword evidence="8 11" id="KW-0067">ATP-binding</keyword>
<dbReference type="Proteomes" id="UP000238196">
    <property type="component" value="Unassembled WGS sequence"/>
</dbReference>
<dbReference type="NCBIfam" id="NF000839">
    <property type="entry name" value="PRK00071.1-1"/>
    <property type="match status" value="1"/>
</dbReference>
<dbReference type="GO" id="GO:0009435">
    <property type="term" value="P:NAD+ biosynthetic process"/>
    <property type="evidence" value="ECO:0007669"/>
    <property type="project" value="UniProtKB-UniRule"/>
</dbReference>
<dbReference type="NCBIfam" id="TIGR00125">
    <property type="entry name" value="cyt_tran_rel"/>
    <property type="match status" value="1"/>
</dbReference>
<sequence>MGKSVAESAIVLLGGTFDPVHNGHLRVAMELADALPEAQIRLLPCQQPVHKAATGADQHQRVAMLQLAIVGEPQLLIDQQELQRQTPSYTVLTLEAMRQQVGNERSLCWVIGMDSLLSLPRWHRWQELLELANLIVVARPGWEWPSQGEVAEWLHGCAVHDMGAVPLAAHGQVLRLTVPTLDISATYIRNLIRLRRSARFLLPDAVWSYLQQQRLYGAEPM</sequence>
<comment type="similarity">
    <text evidence="3 11">Belongs to the NadD family.</text>
</comment>
<keyword evidence="6 11" id="KW-0548">Nucleotidyltransferase</keyword>
<dbReference type="EMBL" id="PRLP01000007">
    <property type="protein sequence ID" value="PPC79005.1"/>
    <property type="molecule type" value="Genomic_DNA"/>
</dbReference>
<organism evidence="13 14">
    <name type="scientific">Proteobacteria bacterium 228</name>
    <dbReference type="NCBI Taxonomy" id="2083153"/>
    <lineage>
        <taxon>Bacteria</taxon>
        <taxon>Pseudomonadati</taxon>
        <taxon>Pseudomonadota</taxon>
    </lineage>
</organism>
<comment type="catalytic activity">
    <reaction evidence="10 11">
        <text>nicotinate beta-D-ribonucleotide + ATP + H(+) = deamido-NAD(+) + diphosphate</text>
        <dbReference type="Rhea" id="RHEA:22860"/>
        <dbReference type="ChEBI" id="CHEBI:15378"/>
        <dbReference type="ChEBI" id="CHEBI:30616"/>
        <dbReference type="ChEBI" id="CHEBI:33019"/>
        <dbReference type="ChEBI" id="CHEBI:57502"/>
        <dbReference type="ChEBI" id="CHEBI:58437"/>
        <dbReference type="EC" id="2.7.7.18"/>
    </reaction>
</comment>
<evidence type="ECO:0000256" key="7">
    <source>
        <dbReference type="ARBA" id="ARBA00022741"/>
    </source>
</evidence>
<keyword evidence="9 11" id="KW-0520">NAD</keyword>
<comment type="pathway">
    <text evidence="2 11">Cofactor biosynthesis; NAD(+) biosynthesis; deamido-NAD(+) from nicotinate D-ribonucleotide: step 1/1.</text>
</comment>
<dbReference type="AlphaFoldDB" id="A0A2S5KWD2"/>
<dbReference type="PANTHER" id="PTHR39321:SF3">
    <property type="entry name" value="PHOSPHOPANTETHEINE ADENYLYLTRANSFERASE"/>
    <property type="match status" value="1"/>
</dbReference>
<evidence type="ECO:0000256" key="5">
    <source>
        <dbReference type="ARBA" id="ARBA00022679"/>
    </source>
</evidence>
<dbReference type="GO" id="GO:0005524">
    <property type="term" value="F:ATP binding"/>
    <property type="evidence" value="ECO:0007669"/>
    <property type="project" value="UniProtKB-KW"/>
</dbReference>
<reference evidence="13 14" key="1">
    <citation type="submission" date="2018-02" db="EMBL/GenBank/DDBJ databases">
        <title>novel marine gammaproteobacteria from coastal saline agro ecosystem.</title>
        <authorList>
            <person name="Krishnan R."/>
            <person name="Ramesh Kumar N."/>
        </authorList>
    </citation>
    <scope>NUCLEOTIDE SEQUENCE [LARGE SCALE GENOMIC DNA]</scope>
    <source>
        <strain evidence="13 14">228</strain>
    </source>
</reference>
<evidence type="ECO:0000256" key="3">
    <source>
        <dbReference type="ARBA" id="ARBA00009014"/>
    </source>
</evidence>
<dbReference type="InterPro" id="IPR005248">
    <property type="entry name" value="NadD/NMNAT"/>
</dbReference>
<comment type="caution">
    <text evidence="13">The sequence shown here is derived from an EMBL/GenBank/DDBJ whole genome shotgun (WGS) entry which is preliminary data.</text>
</comment>
<dbReference type="InterPro" id="IPR004821">
    <property type="entry name" value="Cyt_trans-like"/>
</dbReference>
<evidence type="ECO:0000256" key="4">
    <source>
        <dbReference type="ARBA" id="ARBA00022642"/>
    </source>
</evidence>
<gene>
    <name evidence="11" type="primary">nadD</name>
    <name evidence="13" type="ORF">C4K68_02270</name>
</gene>
<dbReference type="Pfam" id="PF01467">
    <property type="entry name" value="CTP_transf_like"/>
    <property type="match status" value="1"/>
</dbReference>
<dbReference type="EC" id="2.7.7.18" evidence="11"/>
<evidence type="ECO:0000313" key="13">
    <source>
        <dbReference type="EMBL" id="PPC79005.1"/>
    </source>
</evidence>
<evidence type="ECO:0000259" key="12">
    <source>
        <dbReference type="Pfam" id="PF01467"/>
    </source>
</evidence>
<dbReference type="OrthoDB" id="5288745at2"/>
<evidence type="ECO:0000256" key="9">
    <source>
        <dbReference type="ARBA" id="ARBA00023027"/>
    </source>
</evidence>
<dbReference type="PANTHER" id="PTHR39321">
    <property type="entry name" value="NICOTINATE-NUCLEOTIDE ADENYLYLTRANSFERASE-RELATED"/>
    <property type="match status" value="1"/>
</dbReference>
<feature type="domain" description="Cytidyltransferase-like" evidence="12">
    <location>
        <begin position="12"/>
        <end position="190"/>
    </location>
</feature>
<evidence type="ECO:0000256" key="6">
    <source>
        <dbReference type="ARBA" id="ARBA00022695"/>
    </source>
</evidence>
<keyword evidence="5 11" id="KW-0808">Transferase</keyword>
<name>A0A2S5KWD2_9PROT</name>
<dbReference type="UniPathway" id="UPA00253">
    <property type="reaction ID" value="UER00332"/>
</dbReference>
<dbReference type="HAMAP" id="MF_00244">
    <property type="entry name" value="NaMN_adenylyltr"/>
    <property type="match status" value="1"/>
</dbReference>
<evidence type="ECO:0000256" key="2">
    <source>
        <dbReference type="ARBA" id="ARBA00005019"/>
    </source>
</evidence>
<proteinExistence type="inferred from homology"/>
<protein>
    <recommendedName>
        <fullName evidence="11">Probable nicotinate-nucleotide adenylyltransferase</fullName>
        <ecNumber evidence="11">2.7.7.18</ecNumber>
    </recommendedName>
    <alternativeName>
        <fullName evidence="11">Deamido-NAD(+) diphosphorylase</fullName>
    </alternativeName>
    <alternativeName>
        <fullName evidence="11">Deamido-NAD(+) pyrophosphorylase</fullName>
    </alternativeName>
    <alternativeName>
        <fullName evidence="11">Nicotinate mononucleotide adenylyltransferase</fullName>
        <shortName evidence="11">NaMN adenylyltransferase</shortName>
    </alternativeName>
</protein>
<evidence type="ECO:0000256" key="8">
    <source>
        <dbReference type="ARBA" id="ARBA00022840"/>
    </source>
</evidence>
<evidence type="ECO:0000256" key="10">
    <source>
        <dbReference type="ARBA" id="ARBA00048721"/>
    </source>
</evidence>
<accession>A0A2S5KWD2</accession>
<evidence type="ECO:0000256" key="1">
    <source>
        <dbReference type="ARBA" id="ARBA00002324"/>
    </source>
</evidence>
<dbReference type="CDD" id="cd02165">
    <property type="entry name" value="NMNAT"/>
    <property type="match status" value="1"/>
</dbReference>
<keyword evidence="7 11" id="KW-0547">Nucleotide-binding</keyword>
<dbReference type="Gene3D" id="3.40.50.620">
    <property type="entry name" value="HUPs"/>
    <property type="match status" value="1"/>
</dbReference>
<keyword evidence="4 11" id="KW-0662">Pyridine nucleotide biosynthesis</keyword>
<dbReference type="InterPro" id="IPR014729">
    <property type="entry name" value="Rossmann-like_a/b/a_fold"/>
</dbReference>
<dbReference type="SUPFAM" id="SSF52374">
    <property type="entry name" value="Nucleotidylyl transferase"/>
    <property type="match status" value="1"/>
</dbReference>
<dbReference type="GO" id="GO:0004515">
    <property type="term" value="F:nicotinate-nucleotide adenylyltransferase activity"/>
    <property type="evidence" value="ECO:0007669"/>
    <property type="project" value="UniProtKB-UniRule"/>
</dbReference>
<evidence type="ECO:0000256" key="11">
    <source>
        <dbReference type="HAMAP-Rule" id="MF_00244"/>
    </source>
</evidence>
<dbReference type="NCBIfam" id="NF000840">
    <property type="entry name" value="PRK00071.1-3"/>
    <property type="match status" value="1"/>
</dbReference>
<comment type="function">
    <text evidence="1 11">Catalyzes the reversible adenylation of nicotinate mononucleotide (NaMN) to nicotinic acid adenine dinucleotide (NaAD).</text>
</comment>
<dbReference type="NCBIfam" id="TIGR00482">
    <property type="entry name" value="nicotinate (nicotinamide) nucleotide adenylyltransferase"/>
    <property type="match status" value="1"/>
</dbReference>